<gene>
    <name evidence="1" type="ORF">GOODEAATRI_018334</name>
</gene>
<evidence type="ECO:0000313" key="1">
    <source>
        <dbReference type="EMBL" id="MEQ2185455.1"/>
    </source>
</evidence>
<name>A0ABV0PPN4_9TELE</name>
<keyword evidence="2" id="KW-1185">Reference proteome</keyword>
<protein>
    <submittedName>
        <fullName evidence="1">Uncharacterized protein</fullName>
    </submittedName>
</protein>
<comment type="caution">
    <text evidence="1">The sequence shown here is derived from an EMBL/GenBank/DDBJ whole genome shotgun (WGS) entry which is preliminary data.</text>
</comment>
<accession>A0ABV0PPN4</accession>
<dbReference type="Proteomes" id="UP001476798">
    <property type="component" value="Unassembled WGS sequence"/>
</dbReference>
<organism evidence="1 2">
    <name type="scientific">Goodea atripinnis</name>
    <dbReference type="NCBI Taxonomy" id="208336"/>
    <lineage>
        <taxon>Eukaryota</taxon>
        <taxon>Metazoa</taxon>
        <taxon>Chordata</taxon>
        <taxon>Craniata</taxon>
        <taxon>Vertebrata</taxon>
        <taxon>Euteleostomi</taxon>
        <taxon>Actinopterygii</taxon>
        <taxon>Neopterygii</taxon>
        <taxon>Teleostei</taxon>
        <taxon>Neoteleostei</taxon>
        <taxon>Acanthomorphata</taxon>
        <taxon>Ovalentaria</taxon>
        <taxon>Atherinomorphae</taxon>
        <taxon>Cyprinodontiformes</taxon>
        <taxon>Goodeidae</taxon>
        <taxon>Goodea</taxon>
    </lineage>
</organism>
<sequence length="137" mass="14938">MCMALRQLQLELPLGEVSASGSAFFRCGRAPTPFSVRGVPEGVARLLAGPKSVVTSLHRQLSIGCHMKPCALMSDAHVLNVGLRMISCVKHTMQERVLAALAIPWHISCLPSLHPFRTLVVQLRQLGLAALHCRPLR</sequence>
<reference evidence="1 2" key="1">
    <citation type="submission" date="2021-06" db="EMBL/GenBank/DDBJ databases">
        <authorList>
            <person name="Palmer J.M."/>
        </authorList>
    </citation>
    <scope>NUCLEOTIDE SEQUENCE [LARGE SCALE GENOMIC DNA]</scope>
    <source>
        <strain evidence="1 2">GA_2019</strain>
        <tissue evidence="1">Muscle</tissue>
    </source>
</reference>
<proteinExistence type="predicted"/>
<dbReference type="EMBL" id="JAHRIO010081516">
    <property type="protein sequence ID" value="MEQ2185455.1"/>
    <property type="molecule type" value="Genomic_DNA"/>
</dbReference>
<evidence type="ECO:0000313" key="2">
    <source>
        <dbReference type="Proteomes" id="UP001476798"/>
    </source>
</evidence>